<dbReference type="Pfam" id="PF10604">
    <property type="entry name" value="Polyketide_cyc2"/>
    <property type="match status" value="1"/>
</dbReference>
<organism evidence="1 2">
    <name type="scientific">Undibacterium umbellatum</name>
    <dbReference type="NCBI Taxonomy" id="2762300"/>
    <lineage>
        <taxon>Bacteria</taxon>
        <taxon>Pseudomonadati</taxon>
        <taxon>Pseudomonadota</taxon>
        <taxon>Betaproteobacteria</taxon>
        <taxon>Burkholderiales</taxon>
        <taxon>Oxalobacteraceae</taxon>
        <taxon>Undibacterium</taxon>
    </lineage>
</organism>
<dbReference type="Gene3D" id="3.30.530.20">
    <property type="match status" value="1"/>
</dbReference>
<proteinExistence type="predicted"/>
<evidence type="ECO:0000313" key="2">
    <source>
        <dbReference type="Proteomes" id="UP000646911"/>
    </source>
</evidence>
<comment type="caution">
    <text evidence="1">The sequence shown here is derived from an EMBL/GenBank/DDBJ whole genome shotgun (WGS) entry which is preliminary data.</text>
</comment>
<dbReference type="RefSeq" id="WP_186956991.1">
    <property type="nucleotide sequence ID" value="NZ_JACOFX010000028.1"/>
</dbReference>
<dbReference type="EMBL" id="JACOFX010000028">
    <property type="protein sequence ID" value="MBC3911281.1"/>
    <property type="molecule type" value="Genomic_DNA"/>
</dbReference>
<reference evidence="1 2" key="1">
    <citation type="submission" date="2020-08" db="EMBL/GenBank/DDBJ databases">
        <title>Novel species isolated from subtropical streams in China.</title>
        <authorList>
            <person name="Lu H."/>
        </authorList>
    </citation>
    <scope>NUCLEOTIDE SEQUENCE [LARGE SCALE GENOMIC DNA]</scope>
    <source>
        <strain evidence="1 2">NL8W</strain>
    </source>
</reference>
<keyword evidence="2" id="KW-1185">Reference proteome</keyword>
<protein>
    <submittedName>
        <fullName evidence="1">SRPBCC family protein</fullName>
    </submittedName>
</protein>
<dbReference type="SUPFAM" id="SSF55961">
    <property type="entry name" value="Bet v1-like"/>
    <property type="match status" value="1"/>
</dbReference>
<dbReference type="CDD" id="cd07812">
    <property type="entry name" value="SRPBCC"/>
    <property type="match status" value="1"/>
</dbReference>
<sequence>MSTHIYNAIEIQVPVQQAFDYACAPSHWPDWHPSSLKIYTNNAGIASAGTSFEEDVRAGGRTGHLVWTVTECANVQRWTGQAAVDNGASLTVSYHFSATANGGTLFERHLQYELPNLALKILNFLVLRRRIADESALSLRRLQSELQARYVNTP</sequence>
<accession>A0ABR6ZIT3</accession>
<evidence type="ECO:0000313" key="1">
    <source>
        <dbReference type="EMBL" id="MBC3911281.1"/>
    </source>
</evidence>
<dbReference type="Proteomes" id="UP000646911">
    <property type="component" value="Unassembled WGS sequence"/>
</dbReference>
<name>A0ABR6ZIT3_9BURK</name>
<gene>
    <name evidence="1" type="ORF">H8L47_27345</name>
</gene>
<dbReference type="InterPro" id="IPR019587">
    <property type="entry name" value="Polyketide_cyclase/dehydratase"/>
</dbReference>
<dbReference type="InterPro" id="IPR023393">
    <property type="entry name" value="START-like_dom_sf"/>
</dbReference>